<sequence>MYNWQKKKYIKHDKNEKEQQNKKEQLDNKDNNVNNEKEQQDNHEKEQQDSKEKEQQDRIDNNEELLSDNNEKEQQDNNDNKEKKQQDNNVNNENEQQDKNDNNEKEQLYNNEKEQQDNNENQQQVTQTDVENLDKINYFEIAVEVWNKMEVIQLLSNFSTLMNQVILTTKKIYLNTLNSSIIIIDVVCNALYELNLTNFDFYDEFINQHHYQQIDKQRNLGKQIQIDRFLHDIKKYSTKLAKVMSTKQMTQVQYIQQGFLYTEEKEEEKWQNEFFNNDDLQFGSYKKDLRSCSLVQQKEFYIAADLYSVLVVSKELNKQTFDWILEQLSIKNNCFKNCFEHLLIQMNQENLIKFDVQVFDRQQKVDAFKKSIESTLNLLRILNKHEFFKENYSS</sequence>
<dbReference type="InParanoid" id="A0DEB0"/>
<organism evidence="2 3">
    <name type="scientific">Paramecium tetraurelia</name>
    <dbReference type="NCBI Taxonomy" id="5888"/>
    <lineage>
        <taxon>Eukaryota</taxon>
        <taxon>Sar</taxon>
        <taxon>Alveolata</taxon>
        <taxon>Ciliophora</taxon>
        <taxon>Intramacronucleata</taxon>
        <taxon>Oligohymenophorea</taxon>
        <taxon>Peniculida</taxon>
        <taxon>Parameciidae</taxon>
        <taxon>Paramecium</taxon>
    </lineage>
</organism>
<dbReference type="RefSeq" id="XP_001448774.1">
    <property type="nucleotide sequence ID" value="XM_001448737.1"/>
</dbReference>
<evidence type="ECO:0000256" key="1">
    <source>
        <dbReference type="SAM" id="MobiDB-lite"/>
    </source>
</evidence>
<protein>
    <submittedName>
        <fullName evidence="2">Uncharacterized protein</fullName>
    </submittedName>
</protein>
<proteinExistence type="predicted"/>
<name>A0DEB0_PARTE</name>
<dbReference type="EMBL" id="CT868407">
    <property type="protein sequence ID" value="CAK81377.1"/>
    <property type="molecule type" value="Genomic_DNA"/>
</dbReference>
<gene>
    <name evidence="2" type="ORF">GSPATT00016203001</name>
</gene>
<feature type="region of interest" description="Disordered" evidence="1">
    <location>
        <begin position="1"/>
        <end position="103"/>
    </location>
</feature>
<dbReference type="OrthoDB" id="312059at2759"/>
<dbReference type="GeneID" id="5034568"/>
<dbReference type="OMA" id="MEKQSIA"/>
<dbReference type="HOGENOM" id="CLU_701070_0_0_1"/>
<dbReference type="KEGG" id="ptm:GSPATT00016203001"/>
<keyword evidence="3" id="KW-1185">Reference proteome</keyword>
<feature type="compositionally biased region" description="Basic residues" evidence="1">
    <location>
        <begin position="1"/>
        <end position="11"/>
    </location>
</feature>
<dbReference type="AlphaFoldDB" id="A0DEB0"/>
<feature type="compositionally biased region" description="Basic and acidic residues" evidence="1">
    <location>
        <begin position="12"/>
        <end position="61"/>
    </location>
</feature>
<feature type="compositionally biased region" description="Basic and acidic residues" evidence="1">
    <location>
        <begin position="69"/>
        <end position="86"/>
    </location>
</feature>
<reference evidence="2 3" key="1">
    <citation type="journal article" date="2006" name="Nature">
        <title>Global trends of whole-genome duplications revealed by the ciliate Paramecium tetraurelia.</title>
        <authorList>
            <consortium name="Genoscope"/>
            <person name="Aury J.-M."/>
            <person name="Jaillon O."/>
            <person name="Duret L."/>
            <person name="Noel B."/>
            <person name="Jubin C."/>
            <person name="Porcel B.M."/>
            <person name="Segurens B."/>
            <person name="Daubin V."/>
            <person name="Anthouard V."/>
            <person name="Aiach N."/>
            <person name="Arnaiz O."/>
            <person name="Billaut A."/>
            <person name="Beisson J."/>
            <person name="Blanc I."/>
            <person name="Bouhouche K."/>
            <person name="Camara F."/>
            <person name="Duharcourt S."/>
            <person name="Guigo R."/>
            <person name="Gogendeau D."/>
            <person name="Katinka M."/>
            <person name="Keller A.-M."/>
            <person name="Kissmehl R."/>
            <person name="Klotz C."/>
            <person name="Koll F."/>
            <person name="Le Moue A."/>
            <person name="Lepere C."/>
            <person name="Malinsky S."/>
            <person name="Nowacki M."/>
            <person name="Nowak J.K."/>
            <person name="Plattner H."/>
            <person name="Poulain J."/>
            <person name="Ruiz F."/>
            <person name="Serrano V."/>
            <person name="Zagulski M."/>
            <person name="Dessen P."/>
            <person name="Betermier M."/>
            <person name="Weissenbach J."/>
            <person name="Scarpelli C."/>
            <person name="Schachter V."/>
            <person name="Sperling L."/>
            <person name="Meyer E."/>
            <person name="Cohen J."/>
            <person name="Wincker P."/>
        </authorList>
    </citation>
    <scope>NUCLEOTIDE SEQUENCE [LARGE SCALE GENOMIC DNA]</scope>
    <source>
        <strain evidence="2 3">Stock d4-2</strain>
    </source>
</reference>
<evidence type="ECO:0000313" key="3">
    <source>
        <dbReference type="Proteomes" id="UP000000600"/>
    </source>
</evidence>
<evidence type="ECO:0000313" key="2">
    <source>
        <dbReference type="EMBL" id="CAK81377.1"/>
    </source>
</evidence>
<dbReference type="Proteomes" id="UP000000600">
    <property type="component" value="Unassembled WGS sequence"/>
</dbReference>
<accession>A0DEB0</accession>